<sequence length="402" mass="46029">MGEQGELFEAPASAVGYLYQVRKALLFCVEQIRLGLDWSVEVEAGDDIEVRHENGRDLWQLKHRAPGTRVTDMATDLWKSLRIWATAWSGRDDVGEEPAFFLLTTADAPAGSAAYHLRPPGPDRSRDEAKALELLNKARAKSTNRTNEAAYRAWDALSRDDRRALLSRVQVLDAGPDVERTTAHLIGLANVAVGRDHAHAFLQRLDGWFFQRILAQLRDRSRGPVTGLEFDQVFSDRRDEFRRDNLPIDADVVELEGEEAEYGDKVFVRQLGLIGVGENRVRKAVRDYLRAFTQRSRWVNDNLVRAGELGRYERRLVEEWRTRFDIMCEDLGEEAAEDDKRREARAIYRWVEAEARFPIRSGCDEPFVTTGSFHMLADRHEVGWHPDFVARLMALLEPTPTR</sequence>
<accession>A0ABN0UWU1</accession>
<dbReference type="RefSeq" id="WP_343940262.1">
    <property type="nucleotide sequence ID" value="NZ_BAAABU010000036.1"/>
</dbReference>
<comment type="caution">
    <text evidence="2">The sequence shown here is derived from an EMBL/GenBank/DDBJ whole genome shotgun (WGS) entry which is preliminary data.</text>
</comment>
<name>A0ABN0UWU1_9PSEU</name>
<dbReference type="Proteomes" id="UP001500416">
    <property type="component" value="Unassembled WGS sequence"/>
</dbReference>
<evidence type="ECO:0000313" key="2">
    <source>
        <dbReference type="EMBL" id="GAA0263539.1"/>
    </source>
</evidence>
<gene>
    <name evidence="2" type="ORF">GCM10010492_75740</name>
</gene>
<proteinExistence type="predicted"/>
<reference evidence="2 3" key="1">
    <citation type="journal article" date="2019" name="Int. J. Syst. Evol. Microbiol.">
        <title>The Global Catalogue of Microorganisms (GCM) 10K type strain sequencing project: providing services to taxonomists for standard genome sequencing and annotation.</title>
        <authorList>
            <consortium name="The Broad Institute Genomics Platform"/>
            <consortium name="The Broad Institute Genome Sequencing Center for Infectious Disease"/>
            <person name="Wu L."/>
            <person name="Ma J."/>
        </authorList>
    </citation>
    <scope>NUCLEOTIDE SEQUENCE [LARGE SCALE GENOMIC DNA]</scope>
    <source>
        <strain evidence="2 3">JCM 3380</strain>
    </source>
</reference>
<feature type="domain" description="ABC-three component systems C-terminal" evidence="1">
    <location>
        <begin position="267"/>
        <end position="391"/>
    </location>
</feature>
<protein>
    <recommendedName>
        <fullName evidence="1">ABC-three component systems C-terminal domain-containing protein</fullName>
    </recommendedName>
</protein>
<dbReference type="InterPro" id="IPR046913">
    <property type="entry name" value="ABC-3C_CTD7"/>
</dbReference>
<dbReference type="EMBL" id="BAAABU010000036">
    <property type="protein sequence ID" value="GAA0263539.1"/>
    <property type="molecule type" value="Genomic_DNA"/>
</dbReference>
<keyword evidence="3" id="KW-1185">Reference proteome</keyword>
<evidence type="ECO:0000313" key="3">
    <source>
        <dbReference type="Proteomes" id="UP001500416"/>
    </source>
</evidence>
<dbReference type="Pfam" id="PF20283">
    <property type="entry name" value="CTD7"/>
    <property type="match status" value="1"/>
</dbReference>
<organism evidence="2 3">
    <name type="scientific">Saccharothrix mutabilis subsp. mutabilis</name>
    <dbReference type="NCBI Taxonomy" id="66855"/>
    <lineage>
        <taxon>Bacteria</taxon>
        <taxon>Bacillati</taxon>
        <taxon>Actinomycetota</taxon>
        <taxon>Actinomycetes</taxon>
        <taxon>Pseudonocardiales</taxon>
        <taxon>Pseudonocardiaceae</taxon>
        <taxon>Saccharothrix</taxon>
    </lineage>
</organism>
<evidence type="ECO:0000259" key="1">
    <source>
        <dbReference type="Pfam" id="PF20283"/>
    </source>
</evidence>